<dbReference type="Proteomes" id="UP000078550">
    <property type="component" value="Unassembled WGS sequence"/>
</dbReference>
<evidence type="ECO:0000313" key="3">
    <source>
        <dbReference type="EMBL" id="SBT57410.1"/>
    </source>
</evidence>
<feature type="chain" id="PRO_5015060068" evidence="1">
    <location>
        <begin position="29"/>
        <end position="173"/>
    </location>
</feature>
<gene>
    <name evidence="4" type="ORF">POVWA1_082640</name>
    <name evidence="3" type="ORF">POVWA2_079390</name>
</gene>
<dbReference type="EMBL" id="FLRD01001565">
    <property type="protein sequence ID" value="SBT57609.1"/>
    <property type="molecule type" value="Genomic_DNA"/>
</dbReference>
<feature type="signal peptide" evidence="1">
    <location>
        <begin position="1"/>
        <end position="28"/>
    </location>
</feature>
<sequence>MKGVSTLIFTFGILYFLSSGLPLNYASAANADSTKNKKGAATKAPTKKPKKDRCNDWDTWLKKCVDDYPNFKCSAYGNTREWMDNKRDDFEKYKKMLETRWKHYKGNLQSTNAKESLNDCSKWGKEEWKKWMEKNGLDLMKQQVQSWLDGNKKKYDDMTFKEWKKWVDEKGTI</sequence>
<proteinExistence type="predicted"/>
<name>A0A1A9AMU8_PLAOA</name>
<reference evidence="3" key="1">
    <citation type="submission" date="2016-05" db="EMBL/GenBank/DDBJ databases">
        <authorList>
            <person name="Lavstsen T."/>
            <person name="Jespersen J.S."/>
        </authorList>
    </citation>
    <scope>NUCLEOTIDE SEQUENCE [LARGE SCALE GENOMIC DNA]</scope>
</reference>
<evidence type="ECO:0000313" key="6">
    <source>
        <dbReference type="Proteomes" id="UP000078555"/>
    </source>
</evidence>
<dbReference type="Proteomes" id="UP000078555">
    <property type="component" value="Unassembled WGS sequence"/>
</dbReference>
<protein>
    <submittedName>
        <fullName evidence="3">Tryptophan-rich antigen (Pv-fam-a)</fullName>
    </submittedName>
    <submittedName>
        <fullName evidence="4">Tryptophan-rich antigen, putative</fullName>
    </submittedName>
</protein>
<evidence type="ECO:0000313" key="5">
    <source>
        <dbReference type="Proteomes" id="UP000078550"/>
    </source>
</evidence>
<dbReference type="AlphaFoldDB" id="A0A1A9AMU8"/>
<organism evidence="3 5">
    <name type="scientific">Plasmodium ovale wallikeri</name>
    <dbReference type="NCBI Taxonomy" id="864142"/>
    <lineage>
        <taxon>Eukaryota</taxon>
        <taxon>Sar</taxon>
        <taxon>Alveolata</taxon>
        <taxon>Apicomplexa</taxon>
        <taxon>Aconoidasida</taxon>
        <taxon>Haemosporida</taxon>
        <taxon>Plasmodiidae</taxon>
        <taxon>Plasmodium</taxon>
        <taxon>Plasmodium (Plasmodium)</taxon>
    </lineage>
</organism>
<reference evidence="5 6" key="2">
    <citation type="submission" date="2016-05" db="EMBL/GenBank/DDBJ databases">
        <authorList>
            <person name="Naeem Raeece"/>
        </authorList>
    </citation>
    <scope>NUCLEOTIDE SEQUENCE [LARGE SCALE GENOMIC DNA]</scope>
</reference>
<dbReference type="EMBL" id="FLRE01001828">
    <property type="protein sequence ID" value="SBT57410.1"/>
    <property type="molecule type" value="Genomic_DNA"/>
</dbReference>
<evidence type="ECO:0000256" key="1">
    <source>
        <dbReference type="SAM" id="SignalP"/>
    </source>
</evidence>
<dbReference type="InterPro" id="IPR022089">
    <property type="entry name" value="Plasmodium-antigen_C"/>
</dbReference>
<evidence type="ECO:0000259" key="2">
    <source>
        <dbReference type="Pfam" id="PF12319"/>
    </source>
</evidence>
<accession>A0A1A9AMU8</accession>
<dbReference type="Pfam" id="PF12319">
    <property type="entry name" value="TryThrA_C"/>
    <property type="match status" value="1"/>
</dbReference>
<feature type="domain" description="Tryptophan/threonine-rich plasmodium antigen C-terminal" evidence="2">
    <location>
        <begin position="56"/>
        <end position="170"/>
    </location>
</feature>
<evidence type="ECO:0000313" key="4">
    <source>
        <dbReference type="EMBL" id="SBT57609.1"/>
    </source>
</evidence>
<keyword evidence="6" id="KW-1185">Reference proteome</keyword>
<keyword evidence="1" id="KW-0732">Signal</keyword>